<evidence type="ECO:0000256" key="3">
    <source>
        <dbReference type="ARBA" id="ARBA00022741"/>
    </source>
</evidence>
<dbReference type="Proteomes" id="UP001083770">
    <property type="component" value="Unassembled WGS sequence"/>
</dbReference>
<reference evidence="10" key="1">
    <citation type="submission" date="2022-12" db="EMBL/GenBank/DDBJ databases">
        <title>Bacterial isolates from different developmental stages of Nematostella vectensis.</title>
        <authorList>
            <person name="Fraune S."/>
        </authorList>
    </citation>
    <scope>NUCLEOTIDE SEQUENCE</scope>
    <source>
        <strain evidence="10">G21632-S1</strain>
    </source>
</reference>
<dbReference type="PANTHER" id="PTHR10196:SF78">
    <property type="entry name" value="GLYCEROL KINASE"/>
    <property type="match status" value="1"/>
</dbReference>
<dbReference type="InterPro" id="IPR000577">
    <property type="entry name" value="Carb_kinase_FGGY"/>
</dbReference>
<dbReference type="Gene3D" id="3.30.420.40">
    <property type="match status" value="2"/>
</dbReference>
<dbReference type="PANTHER" id="PTHR10196">
    <property type="entry name" value="SUGAR KINASE"/>
    <property type="match status" value="1"/>
</dbReference>
<keyword evidence="5" id="KW-0319">Glycerol metabolism</keyword>
<keyword evidence="4 7" id="KW-0418">Kinase</keyword>
<evidence type="ECO:0000256" key="5">
    <source>
        <dbReference type="ARBA" id="ARBA00022798"/>
    </source>
</evidence>
<keyword evidence="11" id="KW-1185">Reference proteome</keyword>
<dbReference type="PIRSF" id="PIRSF000538">
    <property type="entry name" value="GlpK"/>
    <property type="match status" value="1"/>
</dbReference>
<evidence type="ECO:0000313" key="10">
    <source>
        <dbReference type="EMBL" id="MCZ4299163.1"/>
    </source>
</evidence>
<feature type="domain" description="Carbohydrate kinase FGGY N-terminal" evidence="8">
    <location>
        <begin position="7"/>
        <end position="253"/>
    </location>
</feature>
<dbReference type="GO" id="GO:0004370">
    <property type="term" value="F:glycerol kinase activity"/>
    <property type="evidence" value="ECO:0007669"/>
    <property type="project" value="UniProtKB-EC"/>
</dbReference>
<evidence type="ECO:0000256" key="4">
    <source>
        <dbReference type="ARBA" id="ARBA00022777"/>
    </source>
</evidence>
<proteinExistence type="inferred from homology"/>
<dbReference type="NCBIfam" id="NF000756">
    <property type="entry name" value="PRK00047.1"/>
    <property type="match status" value="1"/>
</dbReference>
<keyword evidence="3" id="KW-0547">Nucleotide-binding</keyword>
<protein>
    <submittedName>
        <fullName evidence="10">Glycerol kinase GlpK</fullName>
        <ecNumber evidence="10">2.7.1.30</ecNumber>
    </submittedName>
</protein>
<dbReference type="NCBIfam" id="TIGR01311">
    <property type="entry name" value="glycerol_kin"/>
    <property type="match status" value="1"/>
</dbReference>
<evidence type="ECO:0000259" key="9">
    <source>
        <dbReference type="Pfam" id="PF02782"/>
    </source>
</evidence>
<keyword evidence="2 7" id="KW-0808">Transferase</keyword>
<dbReference type="InterPro" id="IPR018485">
    <property type="entry name" value="FGGY_C"/>
</dbReference>
<dbReference type="SUPFAM" id="SSF53067">
    <property type="entry name" value="Actin-like ATPase domain"/>
    <property type="match status" value="2"/>
</dbReference>
<dbReference type="RefSeq" id="WP_269403204.1">
    <property type="nucleotide sequence ID" value="NZ_JAPWGW010000004.1"/>
</dbReference>
<evidence type="ECO:0000256" key="2">
    <source>
        <dbReference type="ARBA" id="ARBA00022679"/>
    </source>
</evidence>
<sequence length="502" mass="54317">MPSDALILTLDQGTTSSRAMVFDSGGAVVAVAQEEFAQHFPKPGWVEHDPEDIWQTTLDTARRAMTAGEAETGGKVVSIGIANQRETVIVWNRETGKPVSRAIVWQDRRTASMCEALKAGGHEDMVNERSGLTIDPYFSGTKLRWILENVPDAASLADAGKLAFGTVDSFLMYRLSGGQAHVTDETNASRTLLYNIREGRWDEDLLRLLKVPRSVLPEVKTSTAAFCDAVPEWFGRALPVTGVAGDQQSAAFGQACFHPGMVKSTYGTGCFLLANCGNECLTSTNRLLSTIACRTGAAPQFAVEGSIFIAGAVSQWLRDSLQIIKSASETELLAQQAGGNDGVYFVPAFTGLGAPHWDADARGAMYGLTRGTDKADIARAALESVAYQTLDLLTALNADGFDTGRIRVDGGMVANSWFLQFLADVTATTIDRPDMIESTARGAAFLSGLQSGVFDSIETLEKLWQSETVFRPSMEEAERKVLVTGWEKAVKTTLYRAQLDRE</sequence>
<dbReference type="InterPro" id="IPR018484">
    <property type="entry name" value="FGGY_N"/>
</dbReference>
<comment type="caution">
    <text evidence="10">The sequence shown here is derived from an EMBL/GenBank/DDBJ whole genome shotgun (WGS) entry which is preliminary data.</text>
</comment>
<dbReference type="InterPro" id="IPR018483">
    <property type="entry name" value="Carb_kinase_FGGY_CS"/>
</dbReference>
<dbReference type="EMBL" id="JAPWGW010000004">
    <property type="protein sequence ID" value="MCZ4299163.1"/>
    <property type="molecule type" value="Genomic_DNA"/>
</dbReference>
<gene>
    <name evidence="10" type="primary">glpK</name>
    <name evidence="10" type="ORF">O4G74_13940</name>
</gene>
<organism evidence="10 11">
    <name type="scientific">Henriciella marina</name>
    <dbReference type="NCBI Taxonomy" id="453851"/>
    <lineage>
        <taxon>Bacteria</taxon>
        <taxon>Pseudomonadati</taxon>
        <taxon>Pseudomonadota</taxon>
        <taxon>Alphaproteobacteria</taxon>
        <taxon>Hyphomonadales</taxon>
        <taxon>Hyphomonadaceae</taxon>
        <taxon>Henriciella</taxon>
    </lineage>
</organism>
<dbReference type="InterPro" id="IPR005999">
    <property type="entry name" value="Glycerol_kin"/>
</dbReference>
<evidence type="ECO:0000313" key="11">
    <source>
        <dbReference type="Proteomes" id="UP001083770"/>
    </source>
</evidence>
<comment type="similarity">
    <text evidence="1 7">Belongs to the FGGY kinase family.</text>
</comment>
<dbReference type="PROSITE" id="PS00933">
    <property type="entry name" value="FGGY_KINASES_1"/>
    <property type="match status" value="1"/>
</dbReference>
<dbReference type="Pfam" id="PF00370">
    <property type="entry name" value="FGGY_N"/>
    <property type="match status" value="1"/>
</dbReference>
<dbReference type="EC" id="2.7.1.30" evidence="10"/>
<feature type="domain" description="Carbohydrate kinase FGGY C-terminal" evidence="9">
    <location>
        <begin position="264"/>
        <end position="447"/>
    </location>
</feature>
<accession>A0ABT4M040</accession>
<dbReference type="CDD" id="cd07786">
    <property type="entry name" value="FGGY_EcGK_like"/>
    <property type="match status" value="1"/>
</dbReference>
<evidence type="ECO:0000256" key="1">
    <source>
        <dbReference type="ARBA" id="ARBA00009156"/>
    </source>
</evidence>
<evidence type="ECO:0000256" key="6">
    <source>
        <dbReference type="ARBA" id="ARBA00022840"/>
    </source>
</evidence>
<keyword evidence="6" id="KW-0067">ATP-binding</keyword>
<dbReference type="PROSITE" id="PS00445">
    <property type="entry name" value="FGGY_KINASES_2"/>
    <property type="match status" value="1"/>
</dbReference>
<dbReference type="Pfam" id="PF02782">
    <property type="entry name" value="FGGY_C"/>
    <property type="match status" value="1"/>
</dbReference>
<evidence type="ECO:0000259" key="8">
    <source>
        <dbReference type="Pfam" id="PF00370"/>
    </source>
</evidence>
<dbReference type="InterPro" id="IPR043129">
    <property type="entry name" value="ATPase_NBD"/>
</dbReference>
<evidence type="ECO:0000256" key="7">
    <source>
        <dbReference type="RuleBase" id="RU003733"/>
    </source>
</evidence>
<name>A0ABT4M040_9PROT</name>